<evidence type="ECO:0000256" key="1">
    <source>
        <dbReference type="SAM" id="MobiDB-lite"/>
    </source>
</evidence>
<organism evidence="2 3">
    <name type="scientific">Suillus plorans</name>
    <dbReference type="NCBI Taxonomy" id="116603"/>
    <lineage>
        <taxon>Eukaryota</taxon>
        <taxon>Fungi</taxon>
        <taxon>Dikarya</taxon>
        <taxon>Basidiomycota</taxon>
        <taxon>Agaricomycotina</taxon>
        <taxon>Agaricomycetes</taxon>
        <taxon>Agaricomycetidae</taxon>
        <taxon>Boletales</taxon>
        <taxon>Suillineae</taxon>
        <taxon>Suillaceae</taxon>
        <taxon>Suillus</taxon>
    </lineage>
</organism>
<evidence type="ECO:0008006" key="4">
    <source>
        <dbReference type="Google" id="ProtNLM"/>
    </source>
</evidence>
<accession>A0A9P7ADN7</accession>
<dbReference type="Proteomes" id="UP000719766">
    <property type="component" value="Unassembled WGS sequence"/>
</dbReference>
<proteinExistence type="predicted"/>
<evidence type="ECO:0000313" key="3">
    <source>
        <dbReference type="Proteomes" id="UP000719766"/>
    </source>
</evidence>
<keyword evidence="3" id="KW-1185">Reference proteome</keyword>
<name>A0A9P7ADN7_9AGAM</name>
<dbReference type="InterPro" id="IPR036691">
    <property type="entry name" value="Endo/exonu/phosph_ase_sf"/>
</dbReference>
<evidence type="ECO:0000313" key="2">
    <source>
        <dbReference type="EMBL" id="KAG1787234.1"/>
    </source>
</evidence>
<reference evidence="2" key="1">
    <citation type="journal article" date="2020" name="New Phytol.">
        <title>Comparative genomics reveals dynamic genome evolution in host specialist ectomycorrhizal fungi.</title>
        <authorList>
            <person name="Lofgren L.A."/>
            <person name="Nguyen N.H."/>
            <person name="Vilgalys R."/>
            <person name="Ruytinx J."/>
            <person name="Liao H.L."/>
            <person name="Branco S."/>
            <person name="Kuo A."/>
            <person name="LaButti K."/>
            <person name="Lipzen A."/>
            <person name="Andreopoulos W."/>
            <person name="Pangilinan J."/>
            <person name="Riley R."/>
            <person name="Hundley H."/>
            <person name="Na H."/>
            <person name="Barry K."/>
            <person name="Grigoriev I.V."/>
            <person name="Stajich J.E."/>
            <person name="Kennedy P.G."/>
        </authorList>
    </citation>
    <scope>NUCLEOTIDE SEQUENCE</scope>
    <source>
        <strain evidence="2">S12</strain>
    </source>
</reference>
<sequence length="175" mass="20430">MVLEAGKPTLESTNTKSRTRPDNVFCSAEMLTAFIYCDVEEDLRPVNTDHFPIISILNLSVDQNPPTQRWNFRKTEWPAFREALEEELGKIPPPKEIQSADEFYTRLRQIQQILIQVVENKVPKTHPSPFAKRRWTAELNVNNKKLRKLARSAKRKLSTPEDPIHETYRTARNNF</sequence>
<protein>
    <recommendedName>
        <fullName evidence="4">Endonuclease/exonuclease/phosphatase domain-containing protein</fullName>
    </recommendedName>
</protein>
<comment type="caution">
    <text evidence="2">The sequence shown here is derived from an EMBL/GenBank/DDBJ whole genome shotgun (WGS) entry which is preliminary data.</text>
</comment>
<dbReference type="RefSeq" id="XP_041154602.1">
    <property type="nucleotide sequence ID" value="XM_041296188.1"/>
</dbReference>
<dbReference type="AlphaFoldDB" id="A0A9P7ADN7"/>
<gene>
    <name evidence="2" type="ORF">HD556DRAFT_1191834</name>
</gene>
<dbReference type="OrthoDB" id="3261136at2759"/>
<feature type="region of interest" description="Disordered" evidence="1">
    <location>
        <begin position="151"/>
        <end position="175"/>
    </location>
</feature>
<dbReference type="GeneID" id="64589952"/>
<dbReference type="EMBL" id="JABBWE010000082">
    <property type="protein sequence ID" value="KAG1787234.1"/>
    <property type="molecule type" value="Genomic_DNA"/>
</dbReference>
<dbReference type="Gene3D" id="3.60.10.10">
    <property type="entry name" value="Endonuclease/exonuclease/phosphatase"/>
    <property type="match status" value="1"/>
</dbReference>
<feature type="compositionally biased region" description="Basic and acidic residues" evidence="1">
    <location>
        <begin position="158"/>
        <end position="169"/>
    </location>
</feature>
<feature type="non-terminal residue" evidence="2">
    <location>
        <position position="175"/>
    </location>
</feature>